<feature type="region of interest" description="Disordered" evidence="1">
    <location>
        <begin position="197"/>
        <end position="220"/>
    </location>
</feature>
<evidence type="ECO:0000313" key="2">
    <source>
        <dbReference type="EMBL" id="KRY29720.1"/>
    </source>
</evidence>
<reference evidence="2 3" key="1">
    <citation type="submission" date="2015-01" db="EMBL/GenBank/DDBJ databases">
        <title>Evolution of Trichinella species and genotypes.</title>
        <authorList>
            <person name="Korhonen P.K."/>
            <person name="Edoardo P."/>
            <person name="Giuseppe L.R."/>
            <person name="Gasser R.B."/>
        </authorList>
    </citation>
    <scope>NUCLEOTIDE SEQUENCE [LARGE SCALE GENOMIC DNA]</scope>
    <source>
        <strain evidence="2">ISS3</strain>
    </source>
</reference>
<dbReference type="OrthoDB" id="10477507at2759"/>
<evidence type="ECO:0000256" key="1">
    <source>
        <dbReference type="SAM" id="MobiDB-lite"/>
    </source>
</evidence>
<organism evidence="2 3">
    <name type="scientific">Trichinella spiralis</name>
    <name type="common">Trichina worm</name>
    <dbReference type="NCBI Taxonomy" id="6334"/>
    <lineage>
        <taxon>Eukaryota</taxon>
        <taxon>Metazoa</taxon>
        <taxon>Ecdysozoa</taxon>
        <taxon>Nematoda</taxon>
        <taxon>Enoplea</taxon>
        <taxon>Dorylaimia</taxon>
        <taxon>Trichinellida</taxon>
        <taxon>Trichinellidae</taxon>
        <taxon>Trichinella</taxon>
    </lineage>
</organism>
<comment type="caution">
    <text evidence="2">The sequence shown here is derived from an EMBL/GenBank/DDBJ whole genome shotgun (WGS) entry which is preliminary data.</text>
</comment>
<protein>
    <submittedName>
        <fullName evidence="2">Uncharacterized protein</fullName>
    </submittedName>
</protein>
<dbReference type="EMBL" id="JYDH01000162">
    <property type="protein sequence ID" value="KRY29720.1"/>
    <property type="molecule type" value="Genomic_DNA"/>
</dbReference>
<feature type="compositionally biased region" description="Basic residues" evidence="1">
    <location>
        <begin position="208"/>
        <end position="220"/>
    </location>
</feature>
<feature type="region of interest" description="Disordered" evidence="1">
    <location>
        <begin position="50"/>
        <end position="99"/>
    </location>
</feature>
<accession>A0A0V1AY64</accession>
<name>A0A0V1AY64_TRISP</name>
<proteinExistence type="predicted"/>
<dbReference type="AlphaFoldDB" id="A0A0V1AY64"/>
<dbReference type="Proteomes" id="UP000054776">
    <property type="component" value="Unassembled WGS sequence"/>
</dbReference>
<evidence type="ECO:0000313" key="3">
    <source>
        <dbReference type="Proteomes" id="UP000054776"/>
    </source>
</evidence>
<dbReference type="InParanoid" id="A0A0V1AY64"/>
<gene>
    <name evidence="2" type="ORF">T01_5267</name>
</gene>
<keyword evidence="3" id="KW-1185">Reference proteome</keyword>
<sequence length="483" mass="52290">MNEMSTQSAVGHRDDHDHDDIIISISVDEASFQKISAAAKRRLRFVAAVAAASRQRPRPPPQPRLPGNDWPSKGSSRRPSSEAGQIAGGSRRGRGHAGVPYSAADRLGYGVIGAGRGIRRRTANQFVAIVGTANCVVVVVVGGGGSGGIGSWADAGEATDRWRAVRIHGHVAGDTGSCTTNVRWWNNARVQTAHASTDTAAHAGGIQHGRHGSRRRRLQVHQRRHDKRTVLYLAVNLLFLLQGAHESLLEAARVFGFEQLTLVGANALFASNAAEVDLPAGREVDKTLRAAERGLHFGLLERKSRDGGHVYRLGIFLLFWRCRRELTVPLFDRHHALDHLVQTEQVQKVGLVGIRDEIHFRRRRLGRRYLKQGLFELFAQGELGRGAALGRRLAAVNEAGLLGSLSGRCLGGGLRCRHALSLNTGNAGSRVLGRGRTELTAGSREIRHALGASADHFHGTAVLLHRRRRGSSSGGSDRSGRMA</sequence>